<dbReference type="PROSITE" id="PS00061">
    <property type="entry name" value="ADH_SHORT"/>
    <property type="match status" value="1"/>
</dbReference>
<evidence type="ECO:0000313" key="4">
    <source>
        <dbReference type="EMBL" id="CAE4580821.1"/>
    </source>
</evidence>
<dbReference type="EMBL" id="HBNS01001824">
    <property type="protein sequence ID" value="CAE4580821.1"/>
    <property type="molecule type" value="Transcribed_RNA"/>
</dbReference>
<dbReference type="PANTHER" id="PTHR43103">
    <property type="entry name" value="NUCLEOSIDE-DIPHOSPHATE-SUGAR EPIMERASE"/>
    <property type="match status" value="1"/>
</dbReference>
<dbReference type="Pfam" id="PF00106">
    <property type="entry name" value="adh_short"/>
    <property type="match status" value="1"/>
</dbReference>
<name>A0A7S4UNR4_9STRA</name>
<organism evidence="4">
    <name type="scientific">Ditylum brightwellii</name>
    <dbReference type="NCBI Taxonomy" id="49249"/>
    <lineage>
        <taxon>Eukaryota</taxon>
        <taxon>Sar</taxon>
        <taxon>Stramenopiles</taxon>
        <taxon>Ochrophyta</taxon>
        <taxon>Bacillariophyta</taxon>
        <taxon>Mediophyceae</taxon>
        <taxon>Lithodesmiophycidae</taxon>
        <taxon>Lithodesmiales</taxon>
        <taxon>Lithodesmiaceae</taxon>
        <taxon>Ditylum</taxon>
    </lineage>
</organism>
<dbReference type="Pfam" id="PF01370">
    <property type="entry name" value="Epimerase"/>
    <property type="match status" value="1"/>
</dbReference>
<evidence type="ECO:0000256" key="1">
    <source>
        <dbReference type="ARBA" id="ARBA00022857"/>
    </source>
</evidence>
<reference evidence="4" key="1">
    <citation type="submission" date="2021-01" db="EMBL/GenBank/DDBJ databases">
        <authorList>
            <person name="Corre E."/>
            <person name="Pelletier E."/>
            <person name="Niang G."/>
            <person name="Scheremetjew M."/>
            <person name="Finn R."/>
            <person name="Kale V."/>
            <person name="Holt S."/>
            <person name="Cochrane G."/>
            <person name="Meng A."/>
            <person name="Brown T."/>
            <person name="Cohen L."/>
        </authorList>
    </citation>
    <scope>NUCLEOTIDE SEQUENCE</scope>
    <source>
        <strain evidence="4">GSO104</strain>
    </source>
</reference>
<feature type="domain" description="NAD-dependent epimerase/dehydratase" evidence="3">
    <location>
        <begin position="3"/>
        <end position="244"/>
    </location>
</feature>
<protein>
    <recommendedName>
        <fullName evidence="3">NAD-dependent epimerase/dehydratase domain-containing protein</fullName>
    </recommendedName>
</protein>
<keyword evidence="2" id="KW-0119">Carbohydrate metabolism</keyword>
<proteinExistence type="predicted"/>
<evidence type="ECO:0000259" key="3">
    <source>
        <dbReference type="Pfam" id="PF01370"/>
    </source>
</evidence>
<dbReference type="InterPro" id="IPR001509">
    <property type="entry name" value="Epimerase_deHydtase"/>
</dbReference>
<dbReference type="PRINTS" id="PR00080">
    <property type="entry name" value="SDRFAMILY"/>
</dbReference>
<dbReference type="InterPro" id="IPR020904">
    <property type="entry name" value="Sc_DH/Rdtase_CS"/>
</dbReference>
<dbReference type="SUPFAM" id="SSF51735">
    <property type="entry name" value="NAD(P)-binding Rossmann-fold domains"/>
    <property type="match status" value="2"/>
</dbReference>
<dbReference type="PANTHER" id="PTHR43103:SF3">
    <property type="entry name" value="ADP-L-GLYCERO-D-MANNO-HEPTOSE-6-EPIMERASE"/>
    <property type="match status" value="1"/>
</dbReference>
<gene>
    <name evidence="4" type="ORF">DBRI00130_LOCUS1469</name>
</gene>
<dbReference type="PRINTS" id="PR00081">
    <property type="entry name" value="GDHRDH"/>
</dbReference>
<dbReference type="CDD" id="cd05233">
    <property type="entry name" value="SDR_c"/>
    <property type="match status" value="1"/>
</dbReference>
<dbReference type="InterPro" id="IPR002347">
    <property type="entry name" value="SDR_fam"/>
</dbReference>
<evidence type="ECO:0000256" key="2">
    <source>
        <dbReference type="ARBA" id="ARBA00023277"/>
    </source>
</evidence>
<dbReference type="Gene3D" id="3.40.50.720">
    <property type="entry name" value="NAD(P)-binding Rossmann-like Domain"/>
    <property type="match status" value="2"/>
</dbReference>
<dbReference type="Gene3D" id="3.90.25.10">
    <property type="entry name" value="UDP-galactose 4-epimerase, domain 1"/>
    <property type="match status" value="1"/>
</dbReference>
<dbReference type="AlphaFoldDB" id="A0A7S4UNR4"/>
<accession>A0A7S4UNR4</accession>
<keyword evidence="1" id="KW-0521">NADP</keyword>
<dbReference type="InterPro" id="IPR036291">
    <property type="entry name" value="NAD(P)-bd_dom_sf"/>
</dbReference>
<sequence>MRVVITGGGGFLGQVLASEILKRGHLRSGEDSNVPVTEVIIGDVMEVKEWLFDSLQTSSIVTVKVGDVCDASYCASLLNDDNNDKDGGLCVFHLGAVMSGAGEADFDLAMNVNLKGMMNMLEATRQFRRTSKVIPTFVYASAGATIGSGCDTDWIQSGDVISDSTRAAPHTTYGMTKACGELLLSDYSRRGFLDGRGVRLPTVIVRPGKPNAATTSCFSSVIREPLSGTAIALPIDGNLKHALTSYTAAVDGMLAFQTASPSLANQVLGPYDRTAFLPSMAVSLADLQQALSQIVDTASSSALGFITYNIDKKLSNIVQSFPTSIDSSRAIALGAPPTPDLATIIRQYCTDFPNAIHPQLKLVDSPASTTETENYKDAPNLIVAIVTGAGSGIGRATAIKFSTGGWGGPTGKGFAPPQNTTYGIVLVGRRLDPLYETQQLCIEAAASQKDHMKLHTLVISADVTCEKSVSELFTKVKTTFGRLDLLFNNAGANVPPAPFQNVPMQDYHKVMNANVTSTFLCSQQAIKLMSSPYVSPSSTTEDEVRKGGRIINNGSISSDSPRPGASPYTISKHAVLGLTKSIALDGRDCDIACGQIDLGNVSSALQQTALGNGGQLQANGSRMLEPNMTLDDAATSVFAMACLPPGANVLRMTMMATKMPFVGRG</sequence>